<dbReference type="KEGG" id="pacp:FAZ97_26650"/>
<sequence length="494" mass="54503">MTISERTISLALLFGAAVWSGAVQPVCEAGAVETATLASSVAPGPDRQEMLTEQYARLVARDAWFWAWPMVNLYNRRLAFKRAPEPGLIGGVLPFAPLNRLAMLGDYIEPDQRWVACPNQDVVYGAGILALDQEPVVIQVPDFGTRFWVYQLADIRTDDFAGLGAMYGTRPGFYMVVGPNWHGAVPHGINGVLRARSSTAMVIPRIFQADTPEDRMAVAALTQDIDVYPLSEYDGRMKHHDWSTLRKFARPAGSGQGETRWVRPETFFDELPAVLADAPALPGEEARYAQVLAVIAAAKSNPAMKAAMIDEASKADRELVDPLLQFRNWGVPLPFHWTTVHNGARFGTDYFTRTAVAKSNIMVNAPNETSYFYQDLDASGVRLDGSNRYTITFAKGQLPPTRGFWSLTLYDEHHFFAPNALKRYALGTRNQQMVYGDDGSLTIYIQADSPGADKEANWLPAPAGAPFSLMLRNYWPTGAAADNPWTPPALARAQ</sequence>
<name>A0A7Z2JBI5_9BURK</name>
<evidence type="ECO:0000259" key="2">
    <source>
        <dbReference type="Pfam" id="PF06863"/>
    </source>
</evidence>
<dbReference type="InterPro" id="IPR010679">
    <property type="entry name" value="DUF1254"/>
</dbReference>
<protein>
    <submittedName>
        <fullName evidence="3">DUF1214 domain-containing protein</fullName>
    </submittedName>
</protein>
<dbReference type="PANTHER" id="PTHR36509:SF2">
    <property type="entry name" value="BLL3101 PROTEIN"/>
    <property type="match status" value="1"/>
</dbReference>
<dbReference type="AlphaFoldDB" id="A0A7Z2JBI5"/>
<proteinExistence type="predicted"/>
<evidence type="ECO:0000313" key="4">
    <source>
        <dbReference type="Proteomes" id="UP000434209"/>
    </source>
</evidence>
<keyword evidence="4" id="KW-1185">Reference proteome</keyword>
<dbReference type="RefSeq" id="WP_158761540.1">
    <property type="nucleotide sequence ID" value="NZ_CP046911.1"/>
</dbReference>
<dbReference type="Pfam" id="PF06863">
    <property type="entry name" value="DUF1254"/>
    <property type="match status" value="1"/>
</dbReference>
<dbReference type="SUPFAM" id="SSF160935">
    <property type="entry name" value="VPA0735-like"/>
    <property type="match status" value="1"/>
</dbReference>
<accession>A0A7Z2JBI5</accession>
<dbReference type="InterPro" id="IPR037050">
    <property type="entry name" value="DUF1254_sf"/>
</dbReference>
<dbReference type="Gene3D" id="2.60.120.600">
    <property type="entry name" value="Domain of unknown function DUF1214, C-terminal domain"/>
    <property type="match status" value="1"/>
</dbReference>
<gene>
    <name evidence="3" type="ORF">FAZ97_26650</name>
</gene>
<dbReference type="OrthoDB" id="104565at2"/>
<dbReference type="Gene3D" id="2.60.40.1610">
    <property type="entry name" value="Domain of unknown function DUF1254"/>
    <property type="match status" value="1"/>
</dbReference>
<feature type="domain" description="DUF1214" evidence="1">
    <location>
        <begin position="368"/>
        <end position="477"/>
    </location>
</feature>
<dbReference type="InterPro" id="IPR037049">
    <property type="entry name" value="DUF1214_C_sf"/>
</dbReference>
<evidence type="ECO:0000259" key="1">
    <source>
        <dbReference type="Pfam" id="PF06742"/>
    </source>
</evidence>
<organism evidence="3 4">
    <name type="scientific">Paraburkholderia acidiphila</name>
    <dbReference type="NCBI Taxonomy" id="2571747"/>
    <lineage>
        <taxon>Bacteria</taxon>
        <taxon>Pseudomonadati</taxon>
        <taxon>Pseudomonadota</taxon>
        <taxon>Betaproteobacteria</taxon>
        <taxon>Burkholderiales</taxon>
        <taxon>Burkholderiaceae</taxon>
        <taxon>Paraburkholderia</taxon>
    </lineage>
</organism>
<dbReference type="Pfam" id="PF06742">
    <property type="entry name" value="DUF1214"/>
    <property type="match status" value="1"/>
</dbReference>
<dbReference type="PANTHER" id="PTHR36509">
    <property type="entry name" value="BLL3101 PROTEIN"/>
    <property type="match status" value="1"/>
</dbReference>
<dbReference type="Proteomes" id="UP000434209">
    <property type="component" value="Chromosome 3"/>
</dbReference>
<reference evidence="3 4" key="1">
    <citation type="submission" date="2019-12" db="EMBL/GenBank/DDBJ databases">
        <title>Paraburkholderia acidiphila 7Q-K02 sp. nov and Paraburkholderia acidisoli DHF22 sp. nov., two strains isolated from forest soil.</title>
        <authorList>
            <person name="Gao Z."/>
            <person name="Qiu L."/>
        </authorList>
    </citation>
    <scope>NUCLEOTIDE SEQUENCE [LARGE SCALE GENOMIC DNA]</scope>
    <source>
        <strain evidence="3 4">7Q-K02</strain>
    </source>
</reference>
<dbReference type="EMBL" id="CP046911">
    <property type="protein sequence ID" value="QGZ58566.1"/>
    <property type="molecule type" value="Genomic_DNA"/>
</dbReference>
<feature type="domain" description="DUF1254" evidence="2">
    <location>
        <begin position="99"/>
        <end position="229"/>
    </location>
</feature>
<dbReference type="InterPro" id="IPR010621">
    <property type="entry name" value="DUF1214"/>
</dbReference>
<evidence type="ECO:0000313" key="3">
    <source>
        <dbReference type="EMBL" id="QGZ58566.1"/>
    </source>
</evidence>